<accession>A0A9N8VVP0</accession>
<dbReference type="InterPro" id="IPR003100">
    <property type="entry name" value="PAZ_dom"/>
</dbReference>
<dbReference type="Pfam" id="PF16487">
    <property type="entry name" value="ArgoMid"/>
    <property type="match status" value="1"/>
</dbReference>
<reference evidence="4" key="1">
    <citation type="submission" date="2021-06" db="EMBL/GenBank/DDBJ databases">
        <authorList>
            <person name="Kallberg Y."/>
            <person name="Tangrot J."/>
            <person name="Rosling A."/>
        </authorList>
    </citation>
    <scope>NUCLEOTIDE SEQUENCE</scope>
    <source>
        <strain evidence="4">AZ414A</strain>
    </source>
</reference>
<protein>
    <submittedName>
        <fullName evidence="4">8829_t:CDS:1</fullName>
    </submittedName>
</protein>
<dbReference type="Proteomes" id="UP000789706">
    <property type="component" value="Unassembled WGS sequence"/>
</dbReference>
<keyword evidence="1" id="KW-0472">Membrane</keyword>
<dbReference type="InterPro" id="IPR003165">
    <property type="entry name" value="Piwi"/>
</dbReference>
<feature type="domain" description="PAZ" evidence="2">
    <location>
        <begin position="237"/>
        <end position="349"/>
    </location>
</feature>
<dbReference type="AlphaFoldDB" id="A0A9N8VVP0"/>
<dbReference type="InterPro" id="IPR032474">
    <property type="entry name" value="Argonaute_N"/>
</dbReference>
<dbReference type="SUPFAM" id="SSF101690">
    <property type="entry name" value="PAZ domain"/>
    <property type="match status" value="1"/>
</dbReference>
<dbReference type="CDD" id="cd04657">
    <property type="entry name" value="Piwi_ago-like"/>
    <property type="match status" value="1"/>
</dbReference>
<evidence type="ECO:0000256" key="1">
    <source>
        <dbReference type="SAM" id="Phobius"/>
    </source>
</evidence>
<organism evidence="4 5">
    <name type="scientific">Diversispora eburnea</name>
    <dbReference type="NCBI Taxonomy" id="1213867"/>
    <lineage>
        <taxon>Eukaryota</taxon>
        <taxon>Fungi</taxon>
        <taxon>Fungi incertae sedis</taxon>
        <taxon>Mucoromycota</taxon>
        <taxon>Glomeromycotina</taxon>
        <taxon>Glomeromycetes</taxon>
        <taxon>Diversisporales</taxon>
        <taxon>Diversisporaceae</taxon>
        <taxon>Diversispora</taxon>
    </lineage>
</organism>
<gene>
    <name evidence="4" type="ORF">DEBURN_LOCUS2839</name>
</gene>
<dbReference type="SMART" id="SM01163">
    <property type="entry name" value="DUF1785"/>
    <property type="match status" value="1"/>
</dbReference>
<dbReference type="InterPro" id="IPR045246">
    <property type="entry name" value="Piwi_ago-like"/>
</dbReference>
<dbReference type="PROSITE" id="PS50822">
    <property type="entry name" value="PIWI"/>
    <property type="match status" value="1"/>
</dbReference>
<dbReference type="OrthoDB" id="10252740at2759"/>
<keyword evidence="1" id="KW-1133">Transmembrane helix</keyword>
<proteinExistence type="predicted"/>
<dbReference type="InterPro" id="IPR012337">
    <property type="entry name" value="RNaseH-like_sf"/>
</dbReference>
<sequence length="863" mass="98980">MSKRLSENSSETSKKSRNSEIRNAVDLKVAVRPGFGTEGNRFRIKTNNLRILMLPKENFYHYKFVITTPIKVRTHLAFKIFSYMGLQNYFGGTQVVFDGNSSIYTSRPLPIGNDDEAKIDVTLPAEGRMRSKNFIIIIQKVTQINLQSIKEYVNGTSPFTSEIQTCLSVLNTVLNYKPRNTYLVVKNGIFPENFDRPKYLGNGIELKQGYCQSIRPGTEQLMVNVDVCAACFYPACTLLQFVSMILKKNIDSLRRGITDNEKRQLEYILKEVKIRVNHRGEHQPRFKIERLSSQATDYLMFRNEKEGRDVSVVHYFAQQYNRQLEFRCLPCVVVKKSNFIPIELCEVLPGQKFEKPIDDKLKADIIKFTCIKPRDRFKVIEKGIETCFKYKEDENLNDFARLLKPPIVAYDKKSQEPEFQPRFGRWNLMNKSFPSIRPLENWSILMLTRDPVQMVENFARELSKTLNERGMPVNTLPKIIPENLQGDIEKGLVIAIDKAKVNKNIPVQIILVFIPRKASQPYGRIKQLSDTVLGIPTQCIVSDKLRRSGDKGLLSNLALKINAKLGGRNCSLRGDQLDSVTKVPTMIMGADISHPAVGVNQPSIAAVCGSVEKTGMVYNGRYSINKEIRNETIENLEEMTTDLLRLFLERNKRKDGKGVLPQRIIFYRDGVSEGQFRSVLNREVIALKKAFEKVYSDKMPTLTFVIAQKRHHTRFVPIDSRANGDRNGNCQPGTCVDTEIVHKKEFDFYLQSHAGIQGTVRSTHYYVLYDENNFSADEFQNMTYRLCYLYARCTIATSIVPAIAYAHLLASRVRLYPMNRSGRGENNYDDDKNMSENSIYPGSNNNFDYPQISQKLEKLMYFV</sequence>
<dbReference type="Gene3D" id="3.40.50.2300">
    <property type="match status" value="1"/>
</dbReference>
<evidence type="ECO:0000259" key="2">
    <source>
        <dbReference type="PROSITE" id="PS50821"/>
    </source>
</evidence>
<dbReference type="Pfam" id="PF02171">
    <property type="entry name" value="Piwi"/>
    <property type="match status" value="1"/>
</dbReference>
<dbReference type="InterPro" id="IPR014811">
    <property type="entry name" value="ArgoL1"/>
</dbReference>
<evidence type="ECO:0000259" key="3">
    <source>
        <dbReference type="PROSITE" id="PS50822"/>
    </source>
</evidence>
<dbReference type="SUPFAM" id="SSF53098">
    <property type="entry name" value="Ribonuclease H-like"/>
    <property type="match status" value="1"/>
</dbReference>
<keyword evidence="5" id="KW-1185">Reference proteome</keyword>
<evidence type="ECO:0000313" key="4">
    <source>
        <dbReference type="EMBL" id="CAG8464279.1"/>
    </source>
</evidence>
<dbReference type="PROSITE" id="PS50821">
    <property type="entry name" value="PAZ"/>
    <property type="match status" value="1"/>
</dbReference>
<keyword evidence="1" id="KW-0812">Transmembrane</keyword>
<dbReference type="Pfam" id="PF16486">
    <property type="entry name" value="ArgoN"/>
    <property type="match status" value="1"/>
</dbReference>
<dbReference type="EMBL" id="CAJVPK010000164">
    <property type="protein sequence ID" value="CAG8464279.1"/>
    <property type="molecule type" value="Genomic_DNA"/>
</dbReference>
<dbReference type="Pfam" id="PF08699">
    <property type="entry name" value="ArgoL1"/>
    <property type="match status" value="1"/>
</dbReference>
<dbReference type="InterPro" id="IPR032473">
    <property type="entry name" value="Argonaute_Mid_dom"/>
</dbReference>
<feature type="transmembrane region" description="Helical" evidence="1">
    <location>
        <begin position="789"/>
        <end position="810"/>
    </location>
</feature>
<dbReference type="GO" id="GO:0003723">
    <property type="term" value="F:RNA binding"/>
    <property type="evidence" value="ECO:0007669"/>
    <property type="project" value="InterPro"/>
</dbReference>
<dbReference type="Gene3D" id="3.30.420.10">
    <property type="entry name" value="Ribonuclease H-like superfamily/Ribonuclease H"/>
    <property type="match status" value="1"/>
</dbReference>
<comment type="caution">
    <text evidence="4">The sequence shown here is derived from an EMBL/GenBank/DDBJ whole genome shotgun (WGS) entry which is preliminary data.</text>
</comment>
<dbReference type="Pfam" id="PF02170">
    <property type="entry name" value="PAZ"/>
    <property type="match status" value="1"/>
</dbReference>
<dbReference type="InterPro" id="IPR036085">
    <property type="entry name" value="PAZ_dom_sf"/>
</dbReference>
<dbReference type="SMART" id="SM00950">
    <property type="entry name" value="Piwi"/>
    <property type="match status" value="1"/>
</dbReference>
<dbReference type="PANTHER" id="PTHR22891">
    <property type="entry name" value="EUKARYOTIC TRANSLATION INITIATION FACTOR 2C"/>
    <property type="match status" value="1"/>
</dbReference>
<feature type="domain" description="Piwi" evidence="3">
    <location>
        <begin position="509"/>
        <end position="818"/>
    </location>
</feature>
<dbReference type="Gene3D" id="2.170.260.10">
    <property type="entry name" value="paz domain"/>
    <property type="match status" value="1"/>
</dbReference>
<dbReference type="CDD" id="cd02846">
    <property type="entry name" value="PAZ_argonaute_like"/>
    <property type="match status" value="1"/>
</dbReference>
<name>A0A9N8VVP0_9GLOM</name>
<evidence type="ECO:0000313" key="5">
    <source>
        <dbReference type="Proteomes" id="UP000789706"/>
    </source>
</evidence>
<dbReference type="InterPro" id="IPR036397">
    <property type="entry name" value="RNaseH_sf"/>
</dbReference>